<organism evidence="10 11">
    <name type="scientific">Sphingosinicella soli</name>
    <dbReference type="NCBI Taxonomy" id="333708"/>
    <lineage>
        <taxon>Bacteria</taxon>
        <taxon>Pseudomonadati</taxon>
        <taxon>Pseudomonadota</taxon>
        <taxon>Alphaproteobacteria</taxon>
        <taxon>Sphingomonadales</taxon>
        <taxon>Sphingosinicellaceae</taxon>
        <taxon>Sphingosinicella</taxon>
    </lineage>
</organism>
<evidence type="ECO:0000256" key="8">
    <source>
        <dbReference type="SAM" id="Phobius"/>
    </source>
</evidence>
<evidence type="ECO:0000256" key="4">
    <source>
        <dbReference type="ARBA" id="ARBA00022692"/>
    </source>
</evidence>
<dbReference type="InterPro" id="IPR036259">
    <property type="entry name" value="MFS_trans_sf"/>
</dbReference>
<feature type="transmembrane region" description="Helical" evidence="8">
    <location>
        <begin position="84"/>
        <end position="107"/>
    </location>
</feature>
<evidence type="ECO:0000256" key="7">
    <source>
        <dbReference type="SAM" id="MobiDB-lite"/>
    </source>
</evidence>
<feature type="transmembrane region" description="Helical" evidence="8">
    <location>
        <begin position="261"/>
        <end position="281"/>
    </location>
</feature>
<reference evidence="10 11" key="1">
    <citation type="submission" date="2020-08" db="EMBL/GenBank/DDBJ databases">
        <title>Genomic Encyclopedia of Type Strains, Phase IV (KMG-IV): sequencing the most valuable type-strain genomes for metagenomic binning, comparative biology and taxonomic classification.</title>
        <authorList>
            <person name="Goeker M."/>
        </authorList>
    </citation>
    <scope>NUCLEOTIDE SEQUENCE [LARGE SCALE GENOMIC DNA]</scope>
    <source>
        <strain evidence="10 11">DSM 17328</strain>
    </source>
</reference>
<evidence type="ECO:0000313" key="10">
    <source>
        <dbReference type="EMBL" id="MBB4633824.1"/>
    </source>
</evidence>
<feature type="transmembrane region" description="Helical" evidence="8">
    <location>
        <begin position="352"/>
        <end position="371"/>
    </location>
</feature>
<keyword evidence="5 8" id="KW-1133">Transmembrane helix</keyword>
<dbReference type="InterPro" id="IPR010290">
    <property type="entry name" value="TM_effector"/>
</dbReference>
<dbReference type="PANTHER" id="PTHR23513:SF11">
    <property type="entry name" value="STAPHYLOFERRIN A TRANSPORTER"/>
    <property type="match status" value="1"/>
</dbReference>
<feature type="transmembrane region" description="Helical" evidence="8">
    <location>
        <begin position="293"/>
        <end position="311"/>
    </location>
</feature>
<dbReference type="Pfam" id="PF05977">
    <property type="entry name" value="MFS_3"/>
    <property type="match status" value="1"/>
</dbReference>
<dbReference type="RefSeq" id="WP_184071773.1">
    <property type="nucleotide sequence ID" value="NZ_JACHNZ010000060.1"/>
</dbReference>
<feature type="transmembrane region" description="Helical" evidence="8">
    <location>
        <begin position="317"/>
        <end position="340"/>
    </location>
</feature>
<evidence type="ECO:0000259" key="9">
    <source>
        <dbReference type="PROSITE" id="PS50850"/>
    </source>
</evidence>
<feature type="transmembrane region" description="Helical" evidence="8">
    <location>
        <begin position="383"/>
        <end position="400"/>
    </location>
</feature>
<keyword evidence="2" id="KW-0813">Transport</keyword>
<dbReference type="CDD" id="cd06173">
    <property type="entry name" value="MFS_MefA_like"/>
    <property type="match status" value="1"/>
</dbReference>
<keyword evidence="11" id="KW-1185">Reference proteome</keyword>
<keyword evidence="6 8" id="KW-0472">Membrane</keyword>
<feature type="transmembrane region" description="Helical" evidence="8">
    <location>
        <begin position="53"/>
        <end position="77"/>
    </location>
</feature>
<dbReference type="PROSITE" id="PS50850">
    <property type="entry name" value="MFS"/>
    <property type="match status" value="1"/>
</dbReference>
<proteinExistence type="predicted"/>
<keyword evidence="4 8" id="KW-0812">Transmembrane</keyword>
<evidence type="ECO:0000256" key="1">
    <source>
        <dbReference type="ARBA" id="ARBA00004651"/>
    </source>
</evidence>
<dbReference type="SUPFAM" id="SSF103473">
    <property type="entry name" value="MFS general substrate transporter"/>
    <property type="match status" value="1"/>
</dbReference>
<feature type="transmembrane region" description="Helical" evidence="8">
    <location>
        <begin position="231"/>
        <end position="249"/>
    </location>
</feature>
<dbReference type="GO" id="GO:0005886">
    <property type="term" value="C:plasma membrane"/>
    <property type="evidence" value="ECO:0007669"/>
    <property type="project" value="UniProtKB-SubCell"/>
</dbReference>
<name>A0A7W7B4J8_9SPHN</name>
<evidence type="ECO:0000256" key="3">
    <source>
        <dbReference type="ARBA" id="ARBA00022475"/>
    </source>
</evidence>
<feature type="domain" description="Major facilitator superfamily (MFS) profile" evidence="9">
    <location>
        <begin position="19"/>
        <end position="405"/>
    </location>
</feature>
<protein>
    <submittedName>
        <fullName evidence="10">MFS family permease</fullName>
    </submittedName>
</protein>
<dbReference type="PANTHER" id="PTHR23513">
    <property type="entry name" value="INTEGRAL MEMBRANE EFFLUX PROTEIN-RELATED"/>
    <property type="match status" value="1"/>
</dbReference>
<feature type="region of interest" description="Disordered" evidence="7">
    <location>
        <begin position="532"/>
        <end position="555"/>
    </location>
</feature>
<evidence type="ECO:0000256" key="2">
    <source>
        <dbReference type="ARBA" id="ARBA00022448"/>
    </source>
</evidence>
<comment type="caution">
    <text evidence="10">The sequence shown here is derived from an EMBL/GenBank/DDBJ whole genome shotgun (WGS) entry which is preliminary data.</text>
</comment>
<sequence length="555" mass="59335">MTPDSPDDPAAVRPFDVPIYKMVWIASMASNFGGMIQSVGASWMMTTLTTSPALVALVQSSVTLPIMLLSLTAGAIADNRDRRLVMLTAQSFMLVVSVGLALCTWAGWITPWLLLGFTFLIGCGTALNGPAWQASVGDMVPRAALPGAITLNSINFNVARSLGPAVGGAIVAAAGAAAAFAVNAVSYIGLITVLARWRPVQEPRTLPREGLLDAMAAGVRYVAMSPTLRTVLLRAALFGLAVSALPALMPIVARNLIAGGALTYGLLLGAFGIGAIAGALVSGRLRRTHSSEWIVQAATIAIAAGTLVTAFSPAMPLTMAGLFIAGNGWVLALSTLNVTVQMSAPRWVVARALALYQMWAFGGLAIGSWIFGELAGATDVRTSLAVSAVLLLSGLLLGWARPLPEVKDLDLDPIARWTAPEVAVPVEPRTGPIVVTIDYRIADADIRAFLTVMSERRRIRMRDGARHWTLLRDLGDPELWIERYHVPTWLDYIRHNQRRTNADADNFHRLRALHKGEWPPRVHRMVERQTGTLPGLRLPSAHELAGPITDPSQSG</sequence>
<dbReference type="EMBL" id="JACHNZ010000060">
    <property type="protein sequence ID" value="MBB4633824.1"/>
    <property type="molecule type" value="Genomic_DNA"/>
</dbReference>
<evidence type="ECO:0000256" key="5">
    <source>
        <dbReference type="ARBA" id="ARBA00022989"/>
    </source>
</evidence>
<gene>
    <name evidence="10" type="ORF">GGQ98_003480</name>
</gene>
<dbReference type="Proteomes" id="UP000566324">
    <property type="component" value="Unassembled WGS sequence"/>
</dbReference>
<feature type="transmembrane region" description="Helical" evidence="8">
    <location>
        <begin position="169"/>
        <end position="195"/>
    </location>
</feature>
<comment type="subcellular location">
    <subcellularLocation>
        <location evidence="1">Cell membrane</location>
        <topology evidence="1">Multi-pass membrane protein</topology>
    </subcellularLocation>
</comment>
<dbReference type="InterPro" id="IPR020846">
    <property type="entry name" value="MFS_dom"/>
</dbReference>
<dbReference type="Gene3D" id="1.20.1250.20">
    <property type="entry name" value="MFS general substrate transporter like domains"/>
    <property type="match status" value="1"/>
</dbReference>
<evidence type="ECO:0000313" key="11">
    <source>
        <dbReference type="Proteomes" id="UP000566324"/>
    </source>
</evidence>
<feature type="transmembrane region" description="Helical" evidence="8">
    <location>
        <begin position="113"/>
        <end position="131"/>
    </location>
</feature>
<evidence type="ECO:0000256" key="6">
    <source>
        <dbReference type="ARBA" id="ARBA00023136"/>
    </source>
</evidence>
<dbReference type="AlphaFoldDB" id="A0A7W7B4J8"/>
<keyword evidence="3" id="KW-1003">Cell membrane</keyword>
<accession>A0A7W7B4J8</accession>
<dbReference type="GO" id="GO:0022857">
    <property type="term" value="F:transmembrane transporter activity"/>
    <property type="evidence" value="ECO:0007669"/>
    <property type="project" value="InterPro"/>
</dbReference>